<protein>
    <recommendedName>
        <fullName evidence="4">Large ribosomal subunit protein uL3m</fullName>
    </recommendedName>
</protein>
<proteinExistence type="inferred from homology"/>
<accession>A0A2A9M570</accession>
<dbReference type="GO" id="GO:0005762">
    <property type="term" value="C:mitochondrial large ribosomal subunit"/>
    <property type="evidence" value="ECO:0007669"/>
    <property type="project" value="TreeGrafter"/>
</dbReference>
<dbReference type="Pfam" id="PF00297">
    <property type="entry name" value="Ribosomal_L3"/>
    <property type="match status" value="1"/>
</dbReference>
<dbReference type="InterPro" id="IPR009000">
    <property type="entry name" value="Transl_B-barrel_sf"/>
</dbReference>
<dbReference type="SUPFAM" id="SSF50447">
    <property type="entry name" value="Translation proteins"/>
    <property type="match status" value="1"/>
</dbReference>
<dbReference type="OrthoDB" id="274683at2759"/>
<dbReference type="InterPro" id="IPR000597">
    <property type="entry name" value="Ribosomal_uL3"/>
</dbReference>
<keyword evidence="3" id="KW-0687">Ribonucleoprotein</keyword>
<evidence type="ECO:0000256" key="1">
    <source>
        <dbReference type="ARBA" id="ARBA00006540"/>
    </source>
</evidence>
<evidence type="ECO:0000256" key="4">
    <source>
        <dbReference type="ARBA" id="ARBA00035209"/>
    </source>
</evidence>
<reference evidence="5 6" key="1">
    <citation type="submission" date="2017-09" db="EMBL/GenBank/DDBJ databases">
        <title>Genome sequencing of Besnoitia besnoiti strain Bb-Ger1.</title>
        <authorList>
            <person name="Schares G."/>
            <person name="Venepally P."/>
            <person name="Lorenzi H.A."/>
        </authorList>
    </citation>
    <scope>NUCLEOTIDE SEQUENCE [LARGE SCALE GENOMIC DNA]</scope>
    <source>
        <strain evidence="5 6">Bb-Ger1</strain>
    </source>
</reference>
<dbReference type="InterPro" id="IPR019927">
    <property type="entry name" value="Ribosomal_uL3_bac/org-type"/>
</dbReference>
<dbReference type="Gene3D" id="2.40.30.10">
    <property type="entry name" value="Translation factors"/>
    <property type="match status" value="2"/>
</dbReference>
<dbReference type="KEGG" id="bbes:BESB_082880"/>
<dbReference type="GeneID" id="40313214"/>
<dbReference type="AlphaFoldDB" id="A0A2A9M570"/>
<name>A0A2A9M570_BESBE</name>
<keyword evidence="6" id="KW-1185">Reference proteome</keyword>
<comment type="similarity">
    <text evidence="1">Belongs to the universal ribosomal protein uL3 family.</text>
</comment>
<gene>
    <name evidence="5" type="ORF">BESB_082880</name>
</gene>
<dbReference type="GO" id="GO:0006412">
    <property type="term" value="P:translation"/>
    <property type="evidence" value="ECO:0007669"/>
    <property type="project" value="InterPro"/>
</dbReference>
<dbReference type="PANTHER" id="PTHR11229">
    <property type="entry name" value="50S RIBOSOMAL PROTEIN L3"/>
    <property type="match status" value="1"/>
</dbReference>
<comment type="caution">
    <text evidence="5">The sequence shown here is derived from an EMBL/GenBank/DDBJ whole genome shotgun (WGS) entry which is preliminary data.</text>
</comment>
<dbReference type="RefSeq" id="XP_029217098.1">
    <property type="nucleotide sequence ID" value="XM_029366638.1"/>
</dbReference>
<evidence type="ECO:0000313" key="6">
    <source>
        <dbReference type="Proteomes" id="UP000224006"/>
    </source>
</evidence>
<evidence type="ECO:0000256" key="3">
    <source>
        <dbReference type="ARBA" id="ARBA00023274"/>
    </source>
</evidence>
<dbReference type="VEuPathDB" id="ToxoDB:BESB_082880"/>
<organism evidence="5 6">
    <name type="scientific">Besnoitia besnoiti</name>
    <name type="common">Apicomplexan protozoan</name>
    <dbReference type="NCBI Taxonomy" id="94643"/>
    <lineage>
        <taxon>Eukaryota</taxon>
        <taxon>Sar</taxon>
        <taxon>Alveolata</taxon>
        <taxon>Apicomplexa</taxon>
        <taxon>Conoidasida</taxon>
        <taxon>Coccidia</taxon>
        <taxon>Eucoccidiorida</taxon>
        <taxon>Eimeriorina</taxon>
        <taxon>Sarcocystidae</taxon>
        <taxon>Besnoitia</taxon>
    </lineage>
</organism>
<dbReference type="STRING" id="94643.A0A2A9M570"/>
<dbReference type="PANTHER" id="PTHR11229:SF8">
    <property type="entry name" value="LARGE RIBOSOMAL SUBUNIT PROTEIN UL3M"/>
    <property type="match status" value="1"/>
</dbReference>
<keyword evidence="2 5" id="KW-0689">Ribosomal protein</keyword>
<evidence type="ECO:0000256" key="2">
    <source>
        <dbReference type="ARBA" id="ARBA00022980"/>
    </source>
</evidence>
<sequence>MRAASCLMTRRWATVSARFESLGKEVSAPFASACDSGVVAGRQQLAVRGGGQTAPLTEPRLSGWRQETRLTRPSQAAGPPVRCGVSDAGQGVSAFLSPADWERSAPSASPFLASSSLSASGAARVSLQSSSHSSASVSPSLSPRPLSASSFAAAASHSLSTSAAGATAGVRSPPLSALQPRFFSTVFSRAPASLRRSRAATSGAGSGDSVALGSESRFWFNSRRGYDSRWVHRLERLRESKFYEPSPEIQEEEILHADQIHPLLQPVTPSWNSRRTGILAYKLGMMSLWDGWGERHPVTVCQVDRCVVMDQRTLDKDGYEACVMGVGYKPVHKVTKPMLGAYMRSRIEPKSRVAEFKCSSDCLLPVGHEMSVRHFTPGQYVFVSGWSKDRGYLGVKKRWGFAGQNAAHGVEAKAHSSPGSIGQSKTVNVVWRFKKMAGHAGGDPRVVNCKVFRIETQRNLIFLKGCVPGYKGSLIKISDARGKTHHRHNRHIPLHFPTFVPQPGVSYPVTLQCPDTEQDPFLFPEIAIADKEK</sequence>
<dbReference type="GO" id="GO:0003735">
    <property type="term" value="F:structural constituent of ribosome"/>
    <property type="evidence" value="ECO:0007669"/>
    <property type="project" value="InterPro"/>
</dbReference>
<dbReference type="NCBIfam" id="TIGR03625">
    <property type="entry name" value="L3_bact"/>
    <property type="match status" value="1"/>
</dbReference>
<evidence type="ECO:0000313" key="5">
    <source>
        <dbReference type="EMBL" id="PFH33089.1"/>
    </source>
</evidence>
<dbReference type="Proteomes" id="UP000224006">
    <property type="component" value="Chromosome VIII"/>
</dbReference>
<dbReference type="EMBL" id="NWUJ01000009">
    <property type="protein sequence ID" value="PFH33089.1"/>
    <property type="molecule type" value="Genomic_DNA"/>
</dbReference>